<gene>
    <name evidence="2" type="ORF">TSG867_LOCUS16818</name>
</gene>
<dbReference type="AlphaFoldDB" id="A0A820S7W1"/>
<organism evidence="2 3">
    <name type="scientific">Rotaria socialis</name>
    <dbReference type="NCBI Taxonomy" id="392032"/>
    <lineage>
        <taxon>Eukaryota</taxon>
        <taxon>Metazoa</taxon>
        <taxon>Spiralia</taxon>
        <taxon>Gnathifera</taxon>
        <taxon>Rotifera</taxon>
        <taxon>Eurotatoria</taxon>
        <taxon>Bdelloidea</taxon>
        <taxon>Philodinida</taxon>
        <taxon>Philodinidae</taxon>
        <taxon>Rotaria</taxon>
    </lineage>
</organism>
<dbReference type="EMBL" id="CAJOBQ010001045">
    <property type="protein sequence ID" value="CAF4448783.1"/>
    <property type="molecule type" value="Genomic_DNA"/>
</dbReference>
<reference evidence="2" key="1">
    <citation type="submission" date="2021-02" db="EMBL/GenBank/DDBJ databases">
        <authorList>
            <person name="Nowell W R."/>
        </authorList>
    </citation>
    <scope>NUCLEOTIDE SEQUENCE</scope>
</reference>
<feature type="compositionally biased region" description="Polar residues" evidence="1">
    <location>
        <begin position="31"/>
        <end position="65"/>
    </location>
</feature>
<feature type="region of interest" description="Disordered" evidence="1">
    <location>
        <begin position="23"/>
        <end position="65"/>
    </location>
</feature>
<protein>
    <submittedName>
        <fullName evidence="2">Uncharacterized protein</fullName>
    </submittedName>
</protein>
<evidence type="ECO:0000313" key="2">
    <source>
        <dbReference type="EMBL" id="CAF4448783.1"/>
    </source>
</evidence>
<comment type="caution">
    <text evidence="2">The sequence shown here is derived from an EMBL/GenBank/DDBJ whole genome shotgun (WGS) entry which is preliminary data.</text>
</comment>
<proteinExistence type="predicted"/>
<accession>A0A820S7W1</accession>
<evidence type="ECO:0000313" key="3">
    <source>
        <dbReference type="Proteomes" id="UP000663862"/>
    </source>
</evidence>
<dbReference type="Proteomes" id="UP000663862">
    <property type="component" value="Unassembled WGS sequence"/>
</dbReference>
<evidence type="ECO:0000256" key="1">
    <source>
        <dbReference type="SAM" id="MobiDB-lite"/>
    </source>
</evidence>
<sequence>MKASTNEMINFIPFEQHARRTVKFDDDKSPSKQTSNRPISTFNVNFRSPNRNSIPNDSQEAESSNNQHILDAGIHLNQTNLTAQDIKALIAEDEYVPGGFANLERELEEELLNDFVDEFDEEKTRRNRHISSTRTSDHIISSSRSPIELWQRARILIAVHLYKTQDKTFSSHDNTFSTPTVIDPSKRKSIYDNRRSTGIDEFDNLEKIFLQKESKDDRRIVFGLSIIEQFSLDSSQQYQCVDFYDVEEGYIMISNVVDSNRPRSKIKDYSNIGKHKLYNKSNDNRCKESKPVATHKTDPSITKASKLLLYAINKTSSHRIQSMELDCPFEFDFMICIPIFRLILGVINIKQQKSLMIIIGDASRKGVFLSKQDISDYVYSILYIHESRMLFIGMKN</sequence>
<name>A0A820S7W1_9BILA</name>